<name>A0A1M4V2U3_9FLAO</name>
<dbReference type="STRING" id="1155689.SAMN05444278_103219"/>
<dbReference type="Proteomes" id="UP000184462">
    <property type="component" value="Unassembled WGS sequence"/>
</dbReference>
<organism evidence="1 2">
    <name type="scientific">Psychroflexus salarius</name>
    <dbReference type="NCBI Taxonomy" id="1155689"/>
    <lineage>
        <taxon>Bacteria</taxon>
        <taxon>Pseudomonadati</taxon>
        <taxon>Bacteroidota</taxon>
        <taxon>Flavobacteriia</taxon>
        <taxon>Flavobacteriales</taxon>
        <taxon>Flavobacteriaceae</taxon>
        <taxon>Psychroflexus</taxon>
    </lineage>
</organism>
<proteinExistence type="predicted"/>
<dbReference type="EMBL" id="FQTW01000003">
    <property type="protein sequence ID" value="SHE63296.1"/>
    <property type="molecule type" value="Genomic_DNA"/>
</dbReference>
<gene>
    <name evidence="1" type="ORF">SAMN05444278_103219</name>
</gene>
<dbReference type="OrthoDB" id="1179573at2"/>
<evidence type="ECO:0000313" key="2">
    <source>
        <dbReference type="Proteomes" id="UP000184462"/>
    </source>
</evidence>
<accession>A0A1M4V2U3</accession>
<dbReference type="AlphaFoldDB" id="A0A1M4V2U3"/>
<dbReference type="RefSeq" id="WP_073192662.1">
    <property type="nucleotide sequence ID" value="NZ_FQTW01000003.1"/>
</dbReference>
<keyword evidence="2" id="KW-1185">Reference proteome</keyword>
<evidence type="ECO:0000313" key="1">
    <source>
        <dbReference type="EMBL" id="SHE63296.1"/>
    </source>
</evidence>
<reference evidence="1 2" key="1">
    <citation type="submission" date="2016-11" db="EMBL/GenBank/DDBJ databases">
        <authorList>
            <person name="Jaros S."/>
            <person name="Januszkiewicz K."/>
            <person name="Wedrychowicz H."/>
        </authorList>
    </citation>
    <scope>NUCLEOTIDE SEQUENCE [LARGE SCALE GENOMIC DNA]</scope>
    <source>
        <strain evidence="1 2">DSM 25661</strain>
    </source>
</reference>
<sequence length="121" mass="13960">MKPNLMFLIVLCFLSCTSDKQTKISINNSTNTIIDSLKLTYGTEKESKTYRAIHIDSKEKRHLILDMNLKGVDGTYFLEIFQGGNKLEKGFGYYSNAVFKNYNFNLKIEKDTLLITKNEMN</sequence>
<protein>
    <submittedName>
        <fullName evidence="1">Uncharacterized protein</fullName>
    </submittedName>
</protein>